<proteinExistence type="predicted"/>
<organism evidence="3 4">
    <name type="scientific">Nitratireductor mangrovi</name>
    <dbReference type="NCBI Taxonomy" id="2599600"/>
    <lineage>
        <taxon>Bacteria</taxon>
        <taxon>Pseudomonadati</taxon>
        <taxon>Pseudomonadota</taxon>
        <taxon>Alphaproteobacteria</taxon>
        <taxon>Hyphomicrobiales</taxon>
        <taxon>Phyllobacteriaceae</taxon>
        <taxon>Nitratireductor</taxon>
    </lineage>
</organism>
<dbReference type="PANTHER" id="PTHR21666">
    <property type="entry name" value="PEPTIDASE-RELATED"/>
    <property type="match status" value="1"/>
</dbReference>
<reference evidence="3" key="1">
    <citation type="submission" date="2020-04" db="EMBL/GenBank/DDBJ databases">
        <title>Nitratireductor sp. nov. isolated from mangrove soil.</title>
        <authorList>
            <person name="Ye Y."/>
        </authorList>
    </citation>
    <scope>NUCLEOTIDE SEQUENCE</scope>
    <source>
        <strain evidence="3">SY7</strain>
    </source>
</reference>
<dbReference type="PANTHER" id="PTHR21666:SF270">
    <property type="entry name" value="MUREIN HYDROLASE ACTIVATOR ENVC"/>
    <property type="match status" value="1"/>
</dbReference>
<evidence type="ECO:0000256" key="1">
    <source>
        <dbReference type="SAM" id="SignalP"/>
    </source>
</evidence>
<keyword evidence="1" id="KW-0732">Signal</keyword>
<dbReference type="InterPro" id="IPR016047">
    <property type="entry name" value="M23ase_b-sheet_dom"/>
</dbReference>
<evidence type="ECO:0000313" key="4">
    <source>
        <dbReference type="Proteomes" id="UP000321389"/>
    </source>
</evidence>
<feature type="signal peptide" evidence="1">
    <location>
        <begin position="1"/>
        <end position="18"/>
    </location>
</feature>
<dbReference type="Proteomes" id="UP000321389">
    <property type="component" value="Chromosome"/>
</dbReference>
<feature type="domain" description="M23ase beta-sheet core" evidence="2">
    <location>
        <begin position="60"/>
        <end position="178"/>
    </location>
</feature>
<sequence>MRQLLAVLIFASATSAVALELDMPADCVIGETCFLQQFADMDPGPGTVDPLCGAATYDGHKGTDIRLLSMEDIAADVAVLAMAPGRVLRVRDGVTDRLVTTDRDRQAAAGRECGNGIVMAHDGGFETQYCHLRMNSVAVKPGDRVASGDRLGAIGASGMAQFPHVHVAVRKDGVEIDPLTGRALGAGCGDDPSLAASLFKPAIARALAEGVTSVLALGLAGDVVDHAALTAHGPPPSATPSSGATVGWAWFSNLRLGDRIRLTVITPDGNILARQTTEPADRHKADYSAYAGKRGRPAPGGYRVSAELIRDGVPIFERSATVTIE</sequence>
<dbReference type="AlphaFoldDB" id="A0A5B8L1C6"/>
<dbReference type="KEGG" id="niy:FQ775_16340"/>
<dbReference type="Gene3D" id="2.70.70.10">
    <property type="entry name" value="Glucose Permease (Domain IIA)"/>
    <property type="match status" value="1"/>
</dbReference>
<feature type="chain" id="PRO_5022756744" evidence="1">
    <location>
        <begin position="19"/>
        <end position="325"/>
    </location>
</feature>
<dbReference type="EMBL" id="CP042301">
    <property type="protein sequence ID" value="QDZ01817.1"/>
    <property type="molecule type" value="Genomic_DNA"/>
</dbReference>
<dbReference type="CDD" id="cd12797">
    <property type="entry name" value="M23_peptidase"/>
    <property type="match status" value="1"/>
</dbReference>
<protein>
    <submittedName>
        <fullName evidence="3">M23 family metallopeptidase</fullName>
    </submittedName>
</protein>
<dbReference type="InterPro" id="IPR011055">
    <property type="entry name" value="Dup_hybrid_motif"/>
</dbReference>
<accession>A0A5B8L1C6</accession>
<dbReference type="RefSeq" id="WP_146300458.1">
    <property type="nucleotide sequence ID" value="NZ_CP042301.2"/>
</dbReference>
<dbReference type="OrthoDB" id="5489603at2"/>
<dbReference type="SUPFAM" id="SSF51261">
    <property type="entry name" value="Duplicated hybrid motif"/>
    <property type="match status" value="1"/>
</dbReference>
<evidence type="ECO:0000259" key="2">
    <source>
        <dbReference type="Pfam" id="PF01551"/>
    </source>
</evidence>
<dbReference type="Pfam" id="PF01551">
    <property type="entry name" value="Peptidase_M23"/>
    <property type="match status" value="1"/>
</dbReference>
<name>A0A5B8L1C6_9HYPH</name>
<evidence type="ECO:0000313" key="3">
    <source>
        <dbReference type="EMBL" id="QDZ01817.1"/>
    </source>
</evidence>
<keyword evidence="4" id="KW-1185">Reference proteome</keyword>
<dbReference type="GO" id="GO:0004222">
    <property type="term" value="F:metalloendopeptidase activity"/>
    <property type="evidence" value="ECO:0007669"/>
    <property type="project" value="TreeGrafter"/>
</dbReference>
<gene>
    <name evidence="3" type="ORF">FQ775_16340</name>
</gene>
<dbReference type="InterPro" id="IPR050570">
    <property type="entry name" value="Cell_wall_metabolism_enzyme"/>
</dbReference>